<dbReference type="PROSITE" id="PS51195">
    <property type="entry name" value="Q_MOTIF"/>
    <property type="match status" value="1"/>
</dbReference>
<dbReference type="GO" id="GO:0016787">
    <property type="term" value="F:hydrolase activity"/>
    <property type="evidence" value="ECO:0007669"/>
    <property type="project" value="UniProtKB-KW"/>
</dbReference>
<dbReference type="CDD" id="cd18787">
    <property type="entry name" value="SF2_C_DEAD"/>
    <property type="match status" value="1"/>
</dbReference>
<evidence type="ECO:0000256" key="6">
    <source>
        <dbReference type="ARBA" id="ARBA00022884"/>
    </source>
</evidence>
<dbReference type="InterPro" id="IPR014001">
    <property type="entry name" value="Helicase_ATP-bd"/>
</dbReference>
<comment type="catalytic activity">
    <reaction evidence="8">
        <text>ATP + H2O = ADP + phosphate + H(+)</text>
        <dbReference type="Rhea" id="RHEA:13065"/>
        <dbReference type="ChEBI" id="CHEBI:15377"/>
        <dbReference type="ChEBI" id="CHEBI:15378"/>
        <dbReference type="ChEBI" id="CHEBI:30616"/>
        <dbReference type="ChEBI" id="CHEBI:43474"/>
        <dbReference type="ChEBI" id="CHEBI:456216"/>
        <dbReference type="EC" id="3.6.4.13"/>
    </reaction>
</comment>
<keyword evidence="6" id="KW-0694">RNA-binding</keyword>
<organism evidence="14 15">
    <name type="scientific">Kingdonia uniflora</name>
    <dbReference type="NCBI Taxonomy" id="39325"/>
    <lineage>
        <taxon>Eukaryota</taxon>
        <taxon>Viridiplantae</taxon>
        <taxon>Streptophyta</taxon>
        <taxon>Embryophyta</taxon>
        <taxon>Tracheophyta</taxon>
        <taxon>Spermatophyta</taxon>
        <taxon>Magnoliopsida</taxon>
        <taxon>Ranunculales</taxon>
        <taxon>Circaeasteraceae</taxon>
        <taxon>Kingdonia</taxon>
    </lineage>
</organism>
<keyword evidence="4" id="KW-0347">Helicase</keyword>
<dbReference type="GO" id="GO:0003723">
    <property type="term" value="F:RNA binding"/>
    <property type="evidence" value="ECO:0007669"/>
    <property type="project" value="UniProtKB-KW"/>
</dbReference>
<dbReference type="InterPro" id="IPR011545">
    <property type="entry name" value="DEAD/DEAH_box_helicase_dom"/>
</dbReference>
<dbReference type="GO" id="GO:0005829">
    <property type="term" value="C:cytosol"/>
    <property type="evidence" value="ECO:0007669"/>
    <property type="project" value="TreeGrafter"/>
</dbReference>
<keyword evidence="5" id="KW-0067">ATP-binding</keyword>
<dbReference type="Gene3D" id="3.40.50.300">
    <property type="entry name" value="P-loop containing nucleotide triphosphate hydrolases"/>
    <property type="match status" value="3"/>
</dbReference>
<dbReference type="Pfam" id="PF00271">
    <property type="entry name" value="Helicase_C"/>
    <property type="match status" value="1"/>
</dbReference>
<dbReference type="PANTHER" id="PTHR47959">
    <property type="entry name" value="ATP-DEPENDENT RNA HELICASE RHLE-RELATED"/>
    <property type="match status" value="1"/>
</dbReference>
<evidence type="ECO:0000256" key="5">
    <source>
        <dbReference type="ARBA" id="ARBA00022840"/>
    </source>
</evidence>
<feature type="region of interest" description="Disordered" evidence="10">
    <location>
        <begin position="598"/>
        <end position="642"/>
    </location>
</feature>
<feature type="region of interest" description="Disordered" evidence="10">
    <location>
        <begin position="36"/>
        <end position="68"/>
    </location>
</feature>
<evidence type="ECO:0000256" key="9">
    <source>
        <dbReference type="PROSITE-ProRule" id="PRU00552"/>
    </source>
</evidence>
<dbReference type="PANTHER" id="PTHR47959:SF15">
    <property type="entry name" value="RNA HELICASE"/>
    <property type="match status" value="1"/>
</dbReference>
<dbReference type="InterPro" id="IPR050079">
    <property type="entry name" value="DEAD_box_RNA_helicase"/>
</dbReference>
<evidence type="ECO:0000256" key="8">
    <source>
        <dbReference type="ARBA" id="ARBA00047984"/>
    </source>
</evidence>
<dbReference type="EC" id="3.6.4.13" evidence="1"/>
<feature type="short sequence motif" description="Q motif" evidence="9">
    <location>
        <begin position="124"/>
        <end position="152"/>
    </location>
</feature>
<feature type="domain" description="DEAD-box RNA helicase Q" evidence="13">
    <location>
        <begin position="124"/>
        <end position="152"/>
    </location>
</feature>
<evidence type="ECO:0000259" key="12">
    <source>
        <dbReference type="PROSITE" id="PS51194"/>
    </source>
</evidence>
<dbReference type="SUPFAM" id="SSF52540">
    <property type="entry name" value="P-loop containing nucleoside triphosphate hydrolases"/>
    <property type="match status" value="1"/>
</dbReference>
<feature type="domain" description="Helicase C-terminal" evidence="12">
    <location>
        <begin position="430"/>
        <end position="591"/>
    </location>
</feature>
<proteinExistence type="inferred from homology"/>
<comment type="similarity">
    <text evidence="7">Belongs to the DEAD box helicase family. DDX52/ROK1 subfamily.</text>
</comment>
<accession>A0A7J7MLZ6</accession>
<evidence type="ECO:0000313" key="14">
    <source>
        <dbReference type="EMBL" id="KAF6155955.1"/>
    </source>
</evidence>
<dbReference type="PROSITE" id="PS51192">
    <property type="entry name" value="HELICASE_ATP_BIND_1"/>
    <property type="match status" value="1"/>
</dbReference>
<evidence type="ECO:0000256" key="2">
    <source>
        <dbReference type="ARBA" id="ARBA00022741"/>
    </source>
</evidence>
<dbReference type="SMART" id="SM00490">
    <property type="entry name" value="HELICc"/>
    <property type="match status" value="1"/>
</dbReference>
<dbReference type="GO" id="GO:0030490">
    <property type="term" value="P:maturation of SSU-rRNA"/>
    <property type="evidence" value="ECO:0007669"/>
    <property type="project" value="InterPro"/>
</dbReference>
<keyword evidence="2" id="KW-0547">Nucleotide-binding</keyword>
<feature type="domain" description="Helicase ATP-binding" evidence="11">
    <location>
        <begin position="155"/>
        <end position="419"/>
    </location>
</feature>
<dbReference type="InterPro" id="IPR001650">
    <property type="entry name" value="Helicase_C-like"/>
</dbReference>
<evidence type="ECO:0000313" key="15">
    <source>
        <dbReference type="Proteomes" id="UP000541444"/>
    </source>
</evidence>
<evidence type="ECO:0000256" key="4">
    <source>
        <dbReference type="ARBA" id="ARBA00022806"/>
    </source>
</evidence>
<dbReference type="InterPro" id="IPR044764">
    <property type="entry name" value="DDX52/Rok1_DEADc"/>
</dbReference>
<dbReference type="InterPro" id="IPR027417">
    <property type="entry name" value="P-loop_NTPase"/>
</dbReference>
<dbReference type="GO" id="GO:0003724">
    <property type="term" value="F:RNA helicase activity"/>
    <property type="evidence" value="ECO:0007669"/>
    <property type="project" value="UniProtKB-EC"/>
</dbReference>
<keyword evidence="3" id="KW-0378">Hydrolase</keyword>
<reference evidence="14 15" key="1">
    <citation type="journal article" date="2020" name="IScience">
        <title>Genome Sequencing of the Endangered Kingdonia uniflora (Circaeasteraceae, Ranunculales) Reveals Potential Mechanisms of Evolutionary Specialization.</title>
        <authorList>
            <person name="Sun Y."/>
            <person name="Deng T."/>
            <person name="Zhang A."/>
            <person name="Moore M.J."/>
            <person name="Landis J.B."/>
            <person name="Lin N."/>
            <person name="Zhang H."/>
            <person name="Zhang X."/>
            <person name="Huang J."/>
            <person name="Zhang X."/>
            <person name="Sun H."/>
            <person name="Wang H."/>
        </authorList>
    </citation>
    <scope>NUCLEOTIDE SEQUENCE [LARGE SCALE GENOMIC DNA]</scope>
    <source>
        <strain evidence="14">TB1705</strain>
        <tissue evidence="14">Leaf</tissue>
    </source>
</reference>
<evidence type="ECO:0000259" key="13">
    <source>
        <dbReference type="PROSITE" id="PS51195"/>
    </source>
</evidence>
<dbReference type="SMART" id="SM00487">
    <property type="entry name" value="DEXDc"/>
    <property type="match status" value="1"/>
</dbReference>
<protein>
    <recommendedName>
        <fullName evidence="1">RNA helicase</fullName>
        <ecNumber evidence="1">3.6.4.13</ecNumber>
    </recommendedName>
</protein>
<evidence type="ECO:0000256" key="7">
    <source>
        <dbReference type="ARBA" id="ARBA00024355"/>
    </source>
</evidence>
<dbReference type="EMBL" id="JACGCM010001398">
    <property type="protein sequence ID" value="KAF6155955.1"/>
    <property type="molecule type" value="Genomic_DNA"/>
</dbReference>
<comment type="caution">
    <text evidence="14">The sequence shown here is derived from an EMBL/GenBank/DDBJ whole genome shotgun (WGS) entry which is preliminary data.</text>
</comment>
<dbReference type="AlphaFoldDB" id="A0A7J7MLZ6"/>
<evidence type="ECO:0000256" key="1">
    <source>
        <dbReference type="ARBA" id="ARBA00012552"/>
    </source>
</evidence>
<dbReference type="Proteomes" id="UP000541444">
    <property type="component" value="Unassembled WGS sequence"/>
</dbReference>
<sequence>MDNSVSFLFSGLHFDRKKFANDFERFRDKKENKIVSENDSEMENVKSESEKKRKWKSKSPESVEGFNLFKGSKAPATTEVTEKKESEKAKEINRQIERDALLRKKHGIHISGNSVPSPLQSFEELSSRYSCKPYLLHNIAELGFKEPTPIQRQALSVLLSGQECFVCAPTGSGKTLAFLCPILVKLQTGLKNGVRAVILSPTRELAMQTTRECKKLAKGGKFRIRLMTKELAKTGDFANMSCDVIVSTPLRLHYAIRIRKLDLSRVPTLIREVHPIGVSDHHEVQPKKTNTTLKLILRVREEEAAIISDTPMNGIVESKFRSIEDATKSEELPNEARGKTGVAESCRNWIVERLRNRGWVEHLVFDESDKLFELGFVKEIDYVVKVCTNPSVIRSLFSATLPDYVEELARTIMHDAIRVIVGRKNSASGLIKQKLVFTGREEGKLLALRQSFRESLNPPILIFVQSKERARELYRELELENIRVDVIHADLSPEQREEAVDNFRAGKTWVLIATDVIARGMDFKGVNCVINYDFPESASAYIHRIGRCGRAGRTGEAITFFTEQDTQFLRNIANVMVASGCEVPSWILNLPKLKKKKHRPTRESILGKVEDQKDVSKQKKRKRPHTTQAISTKPEAQEKKCE</sequence>
<dbReference type="CDD" id="cd17957">
    <property type="entry name" value="DEADc_DDX52"/>
    <property type="match status" value="1"/>
</dbReference>
<evidence type="ECO:0000259" key="11">
    <source>
        <dbReference type="PROSITE" id="PS51192"/>
    </source>
</evidence>
<feature type="compositionally biased region" description="Basic and acidic residues" evidence="10">
    <location>
        <begin position="608"/>
        <end position="617"/>
    </location>
</feature>
<dbReference type="InterPro" id="IPR014014">
    <property type="entry name" value="RNA_helicase_DEAD_Q_motif"/>
</dbReference>
<dbReference type="Pfam" id="PF00270">
    <property type="entry name" value="DEAD"/>
    <property type="match status" value="1"/>
</dbReference>
<dbReference type="OrthoDB" id="360161at2759"/>
<name>A0A7J7MLZ6_9MAGN</name>
<dbReference type="PROSITE" id="PS51194">
    <property type="entry name" value="HELICASE_CTER"/>
    <property type="match status" value="1"/>
</dbReference>
<evidence type="ECO:0000256" key="3">
    <source>
        <dbReference type="ARBA" id="ARBA00022801"/>
    </source>
</evidence>
<gene>
    <name evidence="14" type="ORF">GIB67_039286</name>
</gene>
<dbReference type="GO" id="GO:0005524">
    <property type="term" value="F:ATP binding"/>
    <property type="evidence" value="ECO:0007669"/>
    <property type="project" value="UniProtKB-KW"/>
</dbReference>
<evidence type="ECO:0000256" key="10">
    <source>
        <dbReference type="SAM" id="MobiDB-lite"/>
    </source>
</evidence>
<keyword evidence="15" id="KW-1185">Reference proteome</keyword>